<dbReference type="GO" id="GO:0005576">
    <property type="term" value="C:extracellular region"/>
    <property type="evidence" value="ECO:0007669"/>
    <property type="project" value="TreeGrafter"/>
</dbReference>
<keyword evidence="7" id="KW-1133">Transmembrane helix</keyword>
<keyword evidence="2" id="KW-0808">Transferase</keyword>
<name>A0A1F5GYR1_9BACT</name>
<keyword evidence="5 6" id="KW-0961">Cell wall biogenesis/degradation</keyword>
<dbReference type="SUPFAM" id="SSF141523">
    <property type="entry name" value="L,D-transpeptidase catalytic domain-like"/>
    <property type="match status" value="1"/>
</dbReference>
<organism evidence="9 10">
    <name type="scientific">Candidatus Curtissbacteria bacterium RIFCSPLOWO2_01_FULL_38_11b</name>
    <dbReference type="NCBI Taxonomy" id="1797725"/>
    <lineage>
        <taxon>Bacteria</taxon>
        <taxon>Candidatus Curtissiibacteriota</taxon>
    </lineage>
</organism>
<evidence type="ECO:0000313" key="10">
    <source>
        <dbReference type="Proteomes" id="UP000176740"/>
    </source>
</evidence>
<dbReference type="CDD" id="cd16913">
    <property type="entry name" value="YkuD_like"/>
    <property type="match status" value="1"/>
</dbReference>
<dbReference type="InterPro" id="IPR038063">
    <property type="entry name" value="Transpep_catalytic_dom"/>
</dbReference>
<dbReference type="GO" id="GO:0071555">
    <property type="term" value="P:cell wall organization"/>
    <property type="evidence" value="ECO:0007669"/>
    <property type="project" value="UniProtKB-UniRule"/>
</dbReference>
<dbReference type="GO" id="GO:0016740">
    <property type="term" value="F:transferase activity"/>
    <property type="evidence" value="ECO:0007669"/>
    <property type="project" value="UniProtKB-KW"/>
</dbReference>
<dbReference type="EMBL" id="MFBO01000041">
    <property type="protein sequence ID" value="OGD96959.1"/>
    <property type="molecule type" value="Genomic_DNA"/>
</dbReference>
<proteinExistence type="predicted"/>
<evidence type="ECO:0000259" key="8">
    <source>
        <dbReference type="PROSITE" id="PS52029"/>
    </source>
</evidence>
<dbReference type="PROSITE" id="PS52029">
    <property type="entry name" value="LD_TPASE"/>
    <property type="match status" value="1"/>
</dbReference>
<keyword evidence="7" id="KW-0812">Transmembrane</keyword>
<protein>
    <recommendedName>
        <fullName evidence="8">L,D-TPase catalytic domain-containing protein</fullName>
    </recommendedName>
</protein>
<feature type="domain" description="L,D-TPase catalytic" evidence="8">
    <location>
        <begin position="105"/>
        <end position="223"/>
    </location>
</feature>
<evidence type="ECO:0000256" key="7">
    <source>
        <dbReference type="SAM" id="Phobius"/>
    </source>
</evidence>
<keyword evidence="3 6" id="KW-0133">Cell shape</keyword>
<dbReference type="InterPro" id="IPR005490">
    <property type="entry name" value="LD_TPept_cat_dom"/>
</dbReference>
<dbReference type="AlphaFoldDB" id="A0A1F5GYR1"/>
<dbReference type="GO" id="GO:0071972">
    <property type="term" value="F:peptidoglycan L,D-transpeptidase activity"/>
    <property type="evidence" value="ECO:0007669"/>
    <property type="project" value="TreeGrafter"/>
</dbReference>
<dbReference type="Pfam" id="PF03734">
    <property type="entry name" value="YkuD"/>
    <property type="match status" value="1"/>
</dbReference>
<dbReference type="InterPro" id="IPR050979">
    <property type="entry name" value="LD-transpeptidase"/>
</dbReference>
<dbReference type="PANTHER" id="PTHR30582:SF2">
    <property type="entry name" value="L,D-TRANSPEPTIDASE YCIB-RELATED"/>
    <property type="match status" value="1"/>
</dbReference>
<feature type="transmembrane region" description="Helical" evidence="7">
    <location>
        <begin position="12"/>
        <end position="30"/>
    </location>
</feature>
<dbReference type="Gene3D" id="2.40.440.10">
    <property type="entry name" value="L,D-transpeptidase catalytic domain-like"/>
    <property type="match status" value="1"/>
</dbReference>
<keyword evidence="7" id="KW-0472">Membrane</keyword>
<evidence type="ECO:0000313" key="9">
    <source>
        <dbReference type="EMBL" id="OGD96959.1"/>
    </source>
</evidence>
<accession>A0A1F5GYR1</accession>
<sequence>MNRYFKKGTIHLNWILIIFLAIFSISIISLRKNIHKTINQTVWHFGINLNNIDKDSYVSWIKNQDGQKENTQSGIFLNKSIDFKDIVASRTNLILGEQSTANGEKWIEVDLSDQRLYMKEGTSTVGTFLVSSGKWYPTPTGEWRIWIKLRYTRMRGGSKALGTFYDLPNVPYTMYYYKGYGIHGAYWHNDFGQPRSHGCVNMKPEEAGIVFNWASVGTRVVVHQ</sequence>
<dbReference type="PANTHER" id="PTHR30582">
    <property type="entry name" value="L,D-TRANSPEPTIDASE"/>
    <property type="match status" value="1"/>
</dbReference>
<gene>
    <name evidence="9" type="ORF">A3A49_02485</name>
</gene>
<keyword evidence="4 6" id="KW-0573">Peptidoglycan synthesis</keyword>
<evidence type="ECO:0000256" key="2">
    <source>
        <dbReference type="ARBA" id="ARBA00022679"/>
    </source>
</evidence>
<evidence type="ECO:0000256" key="1">
    <source>
        <dbReference type="ARBA" id="ARBA00004752"/>
    </source>
</evidence>
<dbReference type="GO" id="GO:0018104">
    <property type="term" value="P:peptidoglycan-protein cross-linking"/>
    <property type="evidence" value="ECO:0007669"/>
    <property type="project" value="TreeGrafter"/>
</dbReference>
<comment type="pathway">
    <text evidence="1 6">Cell wall biogenesis; peptidoglycan biosynthesis.</text>
</comment>
<dbReference type="UniPathway" id="UPA00219"/>
<dbReference type="STRING" id="1797725.A3A49_02485"/>
<evidence type="ECO:0000256" key="4">
    <source>
        <dbReference type="ARBA" id="ARBA00022984"/>
    </source>
</evidence>
<dbReference type="GO" id="GO:0008360">
    <property type="term" value="P:regulation of cell shape"/>
    <property type="evidence" value="ECO:0007669"/>
    <property type="project" value="UniProtKB-UniRule"/>
</dbReference>
<evidence type="ECO:0000256" key="5">
    <source>
        <dbReference type="ARBA" id="ARBA00023316"/>
    </source>
</evidence>
<comment type="caution">
    <text evidence="9">The sequence shown here is derived from an EMBL/GenBank/DDBJ whole genome shotgun (WGS) entry which is preliminary data.</text>
</comment>
<feature type="active site" description="Proton donor/acceptor" evidence="6">
    <location>
        <position position="183"/>
    </location>
</feature>
<evidence type="ECO:0000256" key="6">
    <source>
        <dbReference type="PROSITE-ProRule" id="PRU01373"/>
    </source>
</evidence>
<reference evidence="9 10" key="1">
    <citation type="journal article" date="2016" name="Nat. Commun.">
        <title>Thousands of microbial genomes shed light on interconnected biogeochemical processes in an aquifer system.</title>
        <authorList>
            <person name="Anantharaman K."/>
            <person name="Brown C.T."/>
            <person name="Hug L.A."/>
            <person name="Sharon I."/>
            <person name="Castelle C.J."/>
            <person name="Probst A.J."/>
            <person name="Thomas B.C."/>
            <person name="Singh A."/>
            <person name="Wilkins M.J."/>
            <person name="Karaoz U."/>
            <person name="Brodie E.L."/>
            <person name="Williams K.H."/>
            <person name="Hubbard S.S."/>
            <person name="Banfield J.F."/>
        </authorList>
    </citation>
    <scope>NUCLEOTIDE SEQUENCE [LARGE SCALE GENOMIC DNA]</scope>
</reference>
<evidence type="ECO:0000256" key="3">
    <source>
        <dbReference type="ARBA" id="ARBA00022960"/>
    </source>
</evidence>
<feature type="active site" description="Nucleophile" evidence="6">
    <location>
        <position position="199"/>
    </location>
</feature>
<dbReference type="Proteomes" id="UP000176740">
    <property type="component" value="Unassembled WGS sequence"/>
</dbReference>